<dbReference type="GO" id="GO:0046872">
    <property type="term" value="F:metal ion binding"/>
    <property type="evidence" value="ECO:0007669"/>
    <property type="project" value="UniProtKB-KW"/>
</dbReference>
<evidence type="ECO:0000256" key="2">
    <source>
        <dbReference type="ARBA" id="ARBA00001965"/>
    </source>
</evidence>
<keyword evidence="6" id="KW-0862">Zinc</keyword>
<evidence type="ECO:0000256" key="7">
    <source>
        <dbReference type="ARBA" id="ARBA00022860"/>
    </source>
</evidence>
<dbReference type="InterPro" id="IPR006186">
    <property type="entry name" value="Ser/Thr-sp_prot-phosphatase"/>
</dbReference>
<evidence type="ECO:0000256" key="11">
    <source>
        <dbReference type="ARBA" id="ARBA00048336"/>
    </source>
</evidence>
<organism evidence="14">
    <name type="scientific">Dugesia japonica</name>
    <name type="common">Planarian</name>
    <dbReference type="NCBI Taxonomy" id="6161"/>
    <lineage>
        <taxon>Eukaryota</taxon>
        <taxon>Metazoa</taxon>
        <taxon>Spiralia</taxon>
        <taxon>Lophotrochozoa</taxon>
        <taxon>Platyhelminthes</taxon>
        <taxon>Rhabditophora</taxon>
        <taxon>Seriata</taxon>
        <taxon>Tricladida</taxon>
        <taxon>Continenticola</taxon>
        <taxon>Geoplanoidea</taxon>
        <taxon>Dugesiidae</taxon>
        <taxon>Dugesia</taxon>
    </lineage>
</organism>
<evidence type="ECO:0000256" key="8">
    <source>
        <dbReference type="ARBA" id="ARBA00022912"/>
    </source>
</evidence>
<dbReference type="InterPro" id="IPR004843">
    <property type="entry name" value="Calcineurin-like_PHP"/>
</dbReference>
<dbReference type="InterPro" id="IPR041751">
    <property type="entry name" value="MPP_PP2B"/>
</dbReference>
<evidence type="ECO:0000313" key="14">
    <source>
        <dbReference type="EMBL" id="QYL01389.1"/>
    </source>
</evidence>
<dbReference type="Pfam" id="PF00149">
    <property type="entry name" value="Metallophos"/>
    <property type="match status" value="1"/>
</dbReference>
<evidence type="ECO:0000256" key="4">
    <source>
        <dbReference type="ARBA" id="ARBA00022723"/>
    </source>
</evidence>
<comment type="cofactor">
    <cofactor evidence="1">
        <name>Zn(2+)</name>
        <dbReference type="ChEBI" id="CHEBI:29105"/>
    </cofactor>
</comment>
<keyword evidence="8" id="KW-0904">Protein phosphatase</keyword>
<dbReference type="GO" id="GO:0005516">
    <property type="term" value="F:calmodulin binding"/>
    <property type="evidence" value="ECO:0007669"/>
    <property type="project" value="UniProtKB-KW"/>
</dbReference>
<dbReference type="EC" id="3.1.3.16" evidence="12"/>
<dbReference type="GO" id="GO:0097720">
    <property type="term" value="P:calcineurin-mediated signaling"/>
    <property type="evidence" value="ECO:0007669"/>
    <property type="project" value="InterPro"/>
</dbReference>
<accession>A0A8F9S1V4</accession>
<evidence type="ECO:0000256" key="5">
    <source>
        <dbReference type="ARBA" id="ARBA00022801"/>
    </source>
</evidence>
<dbReference type="PANTHER" id="PTHR45673">
    <property type="entry name" value="SERINE/THREONINE-PROTEIN PHOSPHATASE 2B CATALYTIC SUBUNIT 1-RELATED"/>
    <property type="match status" value="1"/>
</dbReference>
<dbReference type="PRINTS" id="PR00114">
    <property type="entry name" value="STPHPHTASE"/>
</dbReference>
<dbReference type="PROSITE" id="PS00125">
    <property type="entry name" value="SER_THR_PHOSPHATASE"/>
    <property type="match status" value="1"/>
</dbReference>
<proteinExistence type="evidence at transcript level"/>
<comment type="catalytic activity">
    <reaction evidence="11 12">
        <text>O-phospho-L-threonyl-[protein] + H2O = L-threonyl-[protein] + phosphate</text>
        <dbReference type="Rhea" id="RHEA:47004"/>
        <dbReference type="Rhea" id="RHEA-COMP:11060"/>
        <dbReference type="Rhea" id="RHEA-COMP:11605"/>
        <dbReference type="ChEBI" id="CHEBI:15377"/>
        <dbReference type="ChEBI" id="CHEBI:30013"/>
        <dbReference type="ChEBI" id="CHEBI:43474"/>
        <dbReference type="ChEBI" id="CHEBI:61977"/>
        <dbReference type="EC" id="3.1.3.16"/>
    </reaction>
</comment>
<evidence type="ECO:0000256" key="9">
    <source>
        <dbReference type="ARBA" id="ARBA00023004"/>
    </source>
</evidence>
<comment type="catalytic activity">
    <reaction evidence="10">
        <text>O-phospho-L-seryl-[protein] + H2O = L-seryl-[protein] + phosphate</text>
        <dbReference type="Rhea" id="RHEA:20629"/>
        <dbReference type="Rhea" id="RHEA-COMP:9863"/>
        <dbReference type="Rhea" id="RHEA-COMP:11604"/>
        <dbReference type="ChEBI" id="CHEBI:15377"/>
        <dbReference type="ChEBI" id="CHEBI:29999"/>
        <dbReference type="ChEBI" id="CHEBI:43474"/>
        <dbReference type="ChEBI" id="CHEBI:83421"/>
        <dbReference type="EC" id="3.1.3.16"/>
    </reaction>
</comment>
<evidence type="ECO:0000256" key="1">
    <source>
        <dbReference type="ARBA" id="ARBA00001947"/>
    </source>
</evidence>
<dbReference type="AlphaFoldDB" id="A0A8F9S1V4"/>
<dbReference type="SUPFAM" id="SSF56300">
    <property type="entry name" value="Metallo-dependent phosphatases"/>
    <property type="match status" value="1"/>
</dbReference>
<feature type="domain" description="Serine/threonine specific protein phosphatases" evidence="13">
    <location>
        <begin position="144"/>
        <end position="149"/>
    </location>
</feature>
<dbReference type="CDD" id="cd07416">
    <property type="entry name" value="MPP_PP2B"/>
    <property type="match status" value="1"/>
</dbReference>
<keyword evidence="9" id="KW-0408">Iron</keyword>
<dbReference type="Gene3D" id="3.60.21.10">
    <property type="match status" value="1"/>
</dbReference>
<evidence type="ECO:0000259" key="13">
    <source>
        <dbReference type="PROSITE" id="PS00125"/>
    </source>
</evidence>
<evidence type="ECO:0000256" key="10">
    <source>
        <dbReference type="ARBA" id="ARBA00047761"/>
    </source>
</evidence>
<dbReference type="SMART" id="SM00156">
    <property type="entry name" value="PP2Ac"/>
    <property type="match status" value="1"/>
</dbReference>
<name>A0A8F9S1V4_DUGJA</name>
<protein>
    <recommendedName>
        <fullName evidence="12">Serine/threonine-protein phosphatase</fullName>
        <ecNumber evidence="12">3.1.3.16</ecNumber>
    </recommendedName>
</protein>
<reference evidence="14" key="1">
    <citation type="submission" date="2020-05" db="EMBL/GenBank/DDBJ databases">
        <authorList>
            <person name="Zhen H."/>
            <person name="Zhao B."/>
        </authorList>
    </citation>
    <scope>NUCLEOTIDE SEQUENCE</scope>
</reference>
<keyword evidence="5 12" id="KW-0378">Hydrolase</keyword>
<comment type="similarity">
    <text evidence="3">Belongs to the PPP phosphatase family. PP-2B subfamily.</text>
</comment>
<keyword evidence="4" id="KW-0479">Metal-binding</keyword>
<keyword evidence="7" id="KW-0112">Calmodulin-binding</keyword>
<dbReference type="EMBL" id="MT542690">
    <property type="protein sequence ID" value="QYL01389.1"/>
    <property type="molecule type" value="mRNA"/>
</dbReference>
<dbReference type="GO" id="GO:0033192">
    <property type="term" value="F:calmodulin-dependent protein phosphatase activity"/>
    <property type="evidence" value="ECO:0007669"/>
    <property type="project" value="InterPro"/>
</dbReference>
<comment type="cofactor">
    <cofactor evidence="2">
        <name>Fe(3+)</name>
        <dbReference type="ChEBI" id="CHEBI:29034"/>
    </cofactor>
</comment>
<dbReference type="FunFam" id="3.60.21.10:FF:000002">
    <property type="entry name" value="Serine/threonine-protein phosphatase"/>
    <property type="match status" value="1"/>
</dbReference>
<evidence type="ECO:0000256" key="3">
    <source>
        <dbReference type="ARBA" id="ARBA00009905"/>
    </source>
</evidence>
<sequence>MPQNKHQISTTDRAVENVPYPPSNKLTMTDVFDSKGKPQLDRLKSHFLLEGRVSEDVALRLINEGGALLRRERTMLDIEAPVTVCGDIHGQFFDLMKLLEVGGNPATTRYLFLGDYVDRGYYSIEVVLYLWSLKLLYPNTLHLLRGNHECRHLTEYFTFKQECKIKYSEKVYEACMEAFDCLPLAALINGQFLCVHGGISPEFHSLDDIRRLDRFKEPPAFGPMCDLLWSDPIEDFGQERTSENFLHNSVRGCSYFYTYQAVCKFLQTNNLLCVIRAHEAQDAGYRMYRRNQATGFPSLITIFSAPNYLDAYNNKAAILKYENNVMNIRQFNSSPHPYWLPNFMDVFTWSLPFVGEKVTEMLVNVLNICTDDELVTEEDDPAEAAAVAARRDVIKNKIRAIGKMARVFTVLREESESLLELKGLTPNGMLPMGLLTGGKDSIHGAMTGVSPHHPIQSFEEAKVLDQVNERMPPRRPSYPVNSKLIGNSTASPSIAQSSAGADSIYQASPINAVESSASSSHVA</sequence>
<dbReference type="InterPro" id="IPR043360">
    <property type="entry name" value="PP2B"/>
</dbReference>
<dbReference type="InterPro" id="IPR029052">
    <property type="entry name" value="Metallo-depent_PP-like"/>
</dbReference>
<evidence type="ECO:0000256" key="6">
    <source>
        <dbReference type="ARBA" id="ARBA00022833"/>
    </source>
</evidence>
<evidence type="ECO:0000256" key="12">
    <source>
        <dbReference type="RuleBase" id="RU004273"/>
    </source>
</evidence>